<dbReference type="InterPro" id="IPR025423">
    <property type="entry name" value="TMEM205-like"/>
</dbReference>
<organism evidence="7 8">
    <name type="scientific">Massilia aurea</name>
    <dbReference type="NCBI Taxonomy" id="373040"/>
    <lineage>
        <taxon>Bacteria</taxon>
        <taxon>Pseudomonadati</taxon>
        <taxon>Pseudomonadota</taxon>
        <taxon>Betaproteobacteria</taxon>
        <taxon>Burkholderiales</taxon>
        <taxon>Oxalobacteraceae</taxon>
        <taxon>Telluria group</taxon>
        <taxon>Massilia</taxon>
    </lineage>
</organism>
<comment type="subcellular location">
    <subcellularLocation>
        <location evidence="1">Membrane</location>
    </subcellularLocation>
</comment>
<dbReference type="Proteomes" id="UP000540787">
    <property type="component" value="Unassembled WGS sequence"/>
</dbReference>
<name>A0A7W9WXQ5_9BURK</name>
<evidence type="ECO:0000256" key="1">
    <source>
        <dbReference type="ARBA" id="ARBA00004370"/>
    </source>
</evidence>
<evidence type="ECO:0000256" key="5">
    <source>
        <dbReference type="SAM" id="Phobius"/>
    </source>
</evidence>
<reference evidence="7 8" key="1">
    <citation type="submission" date="2020-08" db="EMBL/GenBank/DDBJ databases">
        <title>The Agave Microbiome: Exploring the role of microbial communities in plant adaptations to desert environments.</title>
        <authorList>
            <person name="Partida-Martinez L.P."/>
        </authorList>
    </citation>
    <scope>NUCLEOTIDE SEQUENCE [LARGE SCALE GENOMIC DNA]</scope>
    <source>
        <strain evidence="7 8">AT3.2</strain>
    </source>
</reference>
<keyword evidence="8" id="KW-1185">Reference proteome</keyword>
<sequence length="164" mass="17367">MDSGAQGLAAGQVPGRAGRLPAARLLVAALWTGSLWALGYIAAPTAFKVLGSGQAGDLVAVLLTRQAWLSIGCAIVLALLLWRSTDLAAPRRRFLGWLVIAMLACALVIFVGLQPGMAHLRVLAGEAGVRASPYWTQFAVMHGVSQVFHMIQSVLGAWLLVKLR</sequence>
<feature type="transmembrane region" description="Helical" evidence="5">
    <location>
        <begin position="25"/>
        <end position="43"/>
    </location>
</feature>
<dbReference type="RefSeq" id="WP_183551122.1">
    <property type="nucleotide sequence ID" value="NZ_JACHBX010000001.1"/>
</dbReference>
<evidence type="ECO:0000256" key="3">
    <source>
        <dbReference type="ARBA" id="ARBA00022989"/>
    </source>
</evidence>
<evidence type="ECO:0000256" key="4">
    <source>
        <dbReference type="ARBA" id="ARBA00023136"/>
    </source>
</evidence>
<dbReference type="EMBL" id="JACHBX010000001">
    <property type="protein sequence ID" value="MBB6132632.1"/>
    <property type="molecule type" value="Genomic_DNA"/>
</dbReference>
<protein>
    <recommendedName>
        <fullName evidence="6">TMEM205-like domain-containing protein</fullName>
    </recommendedName>
</protein>
<evidence type="ECO:0000313" key="8">
    <source>
        <dbReference type="Proteomes" id="UP000540787"/>
    </source>
</evidence>
<dbReference type="GO" id="GO:0016020">
    <property type="term" value="C:membrane"/>
    <property type="evidence" value="ECO:0007669"/>
    <property type="project" value="UniProtKB-SubCell"/>
</dbReference>
<feature type="domain" description="TMEM205-like" evidence="6">
    <location>
        <begin position="26"/>
        <end position="121"/>
    </location>
</feature>
<keyword evidence="4 5" id="KW-0472">Membrane</keyword>
<feature type="transmembrane region" description="Helical" evidence="5">
    <location>
        <begin position="134"/>
        <end position="161"/>
    </location>
</feature>
<accession>A0A7W9WXQ5</accession>
<keyword evidence="2 5" id="KW-0812">Transmembrane</keyword>
<comment type="caution">
    <text evidence="7">The sequence shown here is derived from an EMBL/GenBank/DDBJ whole genome shotgun (WGS) entry which is preliminary data.</text>
</comment>
<feature type="transmembrane region" description="Helical" evidence="5">
    <location>
        <begin position="94"/>
        <end position="114"/>
    </location>
</feature>
<evidence type="ECO:0000259" key="6">
    <source>
        <dbReference type="Pfam" id="PF13664"/>
    </source>
</evidence>
<evidence type="ECO:0000313" key="7">
    <source>
        <dbReference type="EMBL" id="MBB6132632.1"/>
    </source>
</evidence>
<evidence type="ECO:0000256" key="2">
    <source>
        <dbReference type="ARBA" id="ARBA00022692"/>
    </source>
</evidence>
<proteinExistence type="predicted"/>
<keyword evidence="3 5" id="KW-1133">Transmembrane helix</keyword>
<dbReference type="AlphaFoldDB" id="A0A7W9WXQ5"/>
<dbReference type="Pfam" id="PF13664">
    <property type="entry name" value="DUF4149"/>
    <property type="match status" value="1"/>
</dbReference>
<feature type="transmembrane region" description="Helical" evidence="5">
    <location>
        <begin position="63"/>
        <end position="82"/>
    </location>
</feature>
<gene>
    <name evidence="7" type="ORF">HD842_000743</name>
</gene>